<organism evidence="2 3">
    <name type="scientific">Kipferlia bialata</name>
    <dbReference type="NCBI Taxonomy" id="797122"/>
    <lineage>
        <taxon>Eukaryota</taxon>
        <taxon>Metamonada</taxon>
        <taxon>Carpediemonas-like organisms</taxon>
        <taxon>Kipferlia</taxon>
    </lineage>
</organism>
<evidence type="ECO:0000256" key="1">
    <source>
        <dbReference type="SAM" id="MobiDB-lite"/>
    </source>
</evidence>
<dbReference type="AlphaFoldDB" id="A0A391NQZ4"/>
<comment type="caution">
    <text evidence="2">The sequence shown here is derived from an EMBL/GenBank/DDBJ whole genome shotgun (WGS) entry which is preliminary data.</text>
</comment>
<dbReference type="EMBL" id="BDIP01005158">
    <property type="protein sequence ID" value="GCA63817.1"/>
    <property type="molecule type" value="Genomic_DNA"/>
</dbReference>
<accession>A0A391NQZ4</accession>
<keyword evidence="3" id="KW-1185">Reference proteome</keyword>
<protein>
    <submittedName>
        <fullName evidence="2">Uncharacterized protein</fullName>
    </submittedName>
</protein>
<feature type="compositionally biased region" description="Low complexity" evidence="1">
    <location>
        <begin position="61"/>
        <end position="75"/>
    </location>
</feature>
<reference evidence="2 3" key="1">
    <citation type="journal article" date="2018" name="PLoS ONE">
        <title>The draft genome of Kipferlia bialata reveals reductive genome evolution in fornicate parasites.</title>
        <authorList>
            <person name="Tanifuji G."/>
            <person name="Takabayashi S."/>
            <person name="Kume K."/>
            <person name="Takagi M."/>
            <person name="Nakayama T."/>
            <person name="Kamikawa R."/>
            <person name="Inagaki Y."/>
            <person name="Hashimoto T."/>
        </authorList>
    </citation>
    <scope>NUCLEOTIDE SEQUENCE [LARGE SCALE GENOMIC DNA]</scope>
    <source>
        <strain evidence="2">NY0173</strain>
    </source>
</reference>
<name>A0A391NQZ4_9EUKA</name>
<feature type="compositionally biased region" description="Pro residues" evidence="1">
    <location>
        <begin position="103"/>
        <end position="112"/>
    </location>
</feature>
<evidence type="ECO:0000313" key="3">
    <source>
        <dbReference type="Proteomes" id="UP000265618"/>
    </source>
</evidence>
<feature type="region of interest" description="Disordered" evidence="1">
    <location>
        <begin position="49"/>
        <end position="136"/>
    </location>
</feature>
<proteinExistence type="predicted"/>
<dbReference type="Proteomes" id="UP000265618">
    <property type="component" value="Unassembled WGS sequence"/>
</dbReference>
<gene>
    <name evidence="2" type="ORF">KIPB_012041</name>
</gene>
<sequence>MHPWMGALPATTGGMGSGGAMGGVGGMGSGVPVMDVGYGGPSAGGLEGLDHLGALGPDASPPMFSRSFPSFSQPSLGAHSTYSARPDPVSNVGPPITVDLLAPPRPNPPPVPMYGNTQTAGPRQVVTTTKQNRQSPQFIQSISLSLSLSLSVSSFP</sequence>
<evidence type="ECO:0000313" key="2">
    <source>
        <dbReference type="EMBL" id="GCA63817.1"/>
    </source>
</evidence>
<feature type="compositionally biased region" description="Polar residues" evidence="1">
    <location>
        <begin position="115"/>
        <end position="134"/>
    </location>
</feature>